<evidence type="ECO:0000256" key="1">
    <source>
        <dbReference type="SAM" id="MobiDB-lite"/>
    </source>
</evidence>
<dbReference type="GO" id="GO:0005525">
    <property type="term" value="F:GTP binding"/>
    <property type="evidence" value="ECO:0007669"/>
    <property type="project" value="InterPro"/>
</dbReference>
<organism evidence="3 4">
    <name type="scientific">Methanothrix harundinacea (strain 6Ac)</name>
    <name type="common">Methanosaeta harundinacea</name>
    <dbReference type="NCBI Taxonomy" id="1110509"/>
    <lineage>
        <taxon>Archaea</taxon>
        <taxon>Methanobacteriati</taxon>
        <taxon>Methanobacteriota</taxon>
        <taxon>Stenosarchaea group</taxon>
        <taxon>Methanomicrobia</taxon>
        <taxon>Methanotrichales</taxon>
        <taxon>Methanotrichaceae</taxon>
        <taxon>Methanothrix</taxon>
    </lineage>
</organism>
<dbReference type="STRING" id="1110509.Mhar_1304"/>
<sequence>MGPRPPPLESLKRFWPEIGGLDPPTHPPPLKEEGPSAGGSPGTHRKAYYHPAYFGRSMANLNVAILGPQGYAKEVGKKGTSTDITFYNLKRGESTVTIVEPTRYPERLAPLFFAASLAKKAVLVVDAIDAAFGEGVIMLQALGIREGYIILRNYLDPGRVNPVIKGTVLAEYEQIDDDPIALRERLLDEADKLQEATPSPEERGGAIPVDHFFNVRGIGTVVLGTMAEGVIRKHETLRVLPGDRTAQVRSIQKHDDDFDWARAGDRAGIALKNIEADELDRGDVLASDEALRSESSLSARAELIRYWPAPLKEGMVLHIGHWMQFLPARVASVEAGEDWRRPLLKLELEKPLVYRPGDRAVICPLEGSKLRIAGILELP</sequence>
<dbReference type="Gene3D" id="2.40.30.10">
    <property type="entry name" value="Translation factors"/>
    <property type="match status" value="1"/>
</dbReference>
<dbReference type="InterPro" id="IPR009000">
    <property type="entry name" value="Transl_B-barrel_sf"/>
</dbReference>
<keyword evidence="4" id="KW-1185">Reference proteome</keyword>
<dbReference type="EMBL" id="CP003117">
    <property type="protein sequence ID" value="AET64668.1"/>
    <property type="molecule type" value="Genomic_DNA"/>
</dbReference>
<dbReference type="HOGENOM" id="CLU_077867_0_0_2"/>
<dbReference type="Gene3D" id="3.40.50.300">
    <property type="entry name" value="P-loop containing nucleotide triphosphate hydrolases"/>
    <property type="match status" value="1"/>
</dbReference>
<dbReference type="PANTHER" id="PTHR43721:SF11">
    <property type="entry name" value="SELENOCYSTEINE-SPECIFIC ELONGATION FACTOR"/>
    <property type="match status" value="1"/>
</dbReference>
<dbReference type="GO" id="GO:0001514">
    <property type="term" value="P:selenocysteine incorporation"/>
    <property type="evidence" value="ECO:0007669"/>
    <property type="project" value="TreeGrafter"/>
</dbReference>
<gene>
    <name evidence="3" type="ordered locus">Mhar_1304</name>
</gene>
<dbReference type="Pfam" id="PF03144">
    <property type="entry name" value="GTP_EFTU_D2"/>
    <property type="match status" value="1"/>
</dbReference>
<feature type="region of interest" description="Disordered" evidence="1">
    <location>
        <begin position="1"/>
        <end position="42"/>
    </location>
</feature>
<evidence type="ECO:0000313" key="3">
    <source>
        <dbReference type="EMBL" id="AET64668.1"/>
    </source>
</evidence>
<dbReference type="PANTHER" id="PTHR43721">
    <property type="entry name" value="ELONGATION FACTOR TU-RELATED"/>
    <property type="match status" value="1"/>
</dbReference>
<reference evidence="3 4" key="1">
    <citation type="journal article" date="2012" name="PLoS ONE">
        <title>The genome characteristics and predicted function of methyl-group oxidation pathway in the obligate aceticlastic methanogens, Methanosaeta spp.</title>
        <authorList>
            <person name="Zhu J."/>
            <person name="Zheng H."/>
            <person name="Ai G."/>
            <person name="Zhang G."/>
            <person name="Liu D."/>
            <person name="Liu X."/>
            <person name="Dong X."/>
        </authorList>
    </citation>
    <scope>NUCLEOTIDE SEQUENCE [LARGE SCALE GENOMIC DNA]</scope>
    <source>
        <strain evidence="3 4">6Ac</strain>
    </source>
</reference>
<dbReference type="InterPro" id="IPR004161">
    <property type="entry name" value="EFTu-like_2"/>
</dbReference>
<keyword evidence="3" id="KW-0251">Elongation factor</keyword>
<feature type="domain" description="Translation elongation factor EFTu-like" evidence="2">
    <location>
        <begin position="219"/>
        <end position="286"/>
    </location>
</feature>
<dbReference type="InterPro" id="IPR027417">
    <property type="entry name" value="P-loop_NTPase"/>
</dbReference>
<accession>G7WNQ8</accession>
<dbReference type="AlphaFoldDB" id="G7WNQ8"/>
<dbReference type="SUPFAM" id="SSF50447">
    <property type="entry name" value="Translation proteins"/>
    <property type="match status" value="1"/>
</dbReference>
<keyword evidence="3" id="KW-0648">Protein biosynthesis</keyword>
<evidence type="ECO:0000259" key="2">
    <source>
        <dbReference type="Pfam" id="PF03144"/>
    </source>
</evidence>
<protein>
    <submittedName>
        <fullName evidence="3">Elongation factor Tu, domain 2 protein</fullName>
    </submittedName>
</protein>
<evidence type="ECO:0000313" key="4">
    <source>
        <dbReference type="Proteomes" id="UP000005877"/>
    </source>
</evidence>
<dbReference type="KEGG" id="mhi:Mhar_1304"/>
<dbReference type="PATRIC" id="fig|1110509.7.peg.1447"/>
<proteinExistence type="predicted"/>
<dbReference type="InterPro" id="IPR050055">
    <property type="entry name" value="EF-Tu_GTPase"/>
</dbReference>
<name>G7WNQ8_METH6</name>
<dbReference type="Proteomes" id="UP000005877">
    <property type="component" value="Chromosome"/>
</dbReference>
<dbReference type="CDD" id="cd03696">
    <property type="entry name" value="SelB_II"/>
    <property type="match status" value="1"/>
</dbReference>
<dbReference type="GO" id="GO:0003746">
    <property type="term" value="F:translation elongation factor activity"/>
    <property type="evidence" value="ECO:0007669"/>
    <property type="project" value="UniProtKB-KW"/>
</dbReference>